<feature type="compositionally biased region" description="Polar residues" evidence="2">
    <location>
        <begin position="290"/>
        <end position="305"/>
    </location>
</feature>
<protein>
    <submittedName>
        <fullName evidence="3">Uncharacterized protein</fullName>
    </submittedName>
</protein>
<dbReference type="GeneID" id="72005530"/>
<feature type="compositionally biased region" description="Low complexity" evidence="2">
    <location>
        <begin position="198"/>
        <end position="221"/>
    </location>
</feature>
<keyword evidence="4" id="KW-1185">Reference proteome</keyword>
<feature type="region of interest" description="Disordered" evidence="2">
    <location>
        <begin position="109"/>
        <end position="128"/>
    </location>
</feature>
<sequence>MLTLLIQYRAEKARLFNIYQEDTDKYLAGFLGDDLRTLGLPAPAECMLRAWRTGFVVCTWDEGKGAEEVLRAFYTMRRDAEGFLELSITRVELKGSGKHMIVRAPSTAPSKWKKNVTRNGPEDVSGYGKAPGAVKSTYIARKEAMANPTSYPTTTYQAKSAARTPSYSSTGERSTAAYHKHLLPDKPVWKRESPPPLSLTTGSPATPHSTTPSAPNTSSKSEFATPSRRTEPSAAWNSSNTQAAASTPASYAGSSSKTHDLVIPKLEEEVHDSILRSALPPSHTDPRTPHTITSAHTATRIHSNATTTTPHSITHTHTPRLLPPTSGHSSPSLSSASESPAQSVFSTRSAATTASSTMTASSAAGALTREVWDVRREMAALRAREAALVEQLERAKRQGPEWIREQERLGSPERHRDDPAQDAVEALRAQLQAETEARRGAEAALHEERRRRERVEGVLADARRECAAPFVVPALMDAFIQIAALSDPERGIKV</sequence>
<feature type="compositionally biased region" description="Polar residues" evidence="2">
    <location>
        <begin position="235"/>
        <end position="256"/>
    </location>
</feature>
<name>A0ABQ8K4Y5_9APHY</name>
<reference evidence="3 4" key="1">
    <citation type="journal article" date="2021" name="Environ. Microbiol.">
        <title>Gene family expansions and transcriptome signatures uncover fungal adaptations to wood decay.</title>
        <authorList>
            <person name="Hage H."/>
            <person name="Miyauchi S."/>
            <person name="Viragh M."/>
            <person name="Drula E."/>
            <person name="Min B."/>
            <person name="Chaduli D."/>
            <person name="Navarro D."/>
            <person name="Favel A."/>
            <person name="Norest M."/>
            <person name="Lesage-Meessen L."/>
            <person name="Balint B."/>
            <person name="Merenyi Z."/>
            <person name="de Eugenio L."/>
            <person name="Morin E."/>
            <person name="Martinez A.T."/>
            <person name="Baldrian P."/>
            <person name="Stursova M."/>
            <person name="Martinez M.J."/>
            <person name="Novotny C."/>
            <person name="Magnuson J.K."/>
            <person name="Spatafora J.W."/>
            <person name="Maurice S."/>
            <person name="Pangilinan J."/>
            <person name="Andreopoulos W."/>
            <person name="LaButti K."/>
            <person name="Hundley H."/>
            <person name="Na H."/>
            <person name="Kuo A."/>
            <person name="Barry K."/>
            <person name="Lipzen A."/>
            <person name="Henrissat B."/>
            <person name="Riley R."/>
            <person name="Ahrendt S."/>
            <person name="Nagy L.G."/>
            <person name="Grigoriev I.V."/>
            <person name="Martin F."/>
            <person name="Rosso M.N."/>
        </authorList>
    </citation>
    <scope>NUCLEOTIDE SEQUENCE [LARGE SCALE GENOMIC DNA]</scope>
    <source>
        <strain evidence="3 4">CIRM-BRFM 1785</strain>
    </source>
</reference>
<evidence type="ECO:0000313" key="4">
    <source>
        <dbReference type="Proteomes" id="UP000814176"/>
    </source>
</evidence>
<comment type="caution">
    <text evidence="3">The sequence shown here is derived from an EMBL/GenBank/DDBJ whole genome shotgun (WGS) entry which is preliminary data.</text>
</comment>
<evidence type="ECO:0000256" key="2">
    <source>
        <dbReference type="SAM" id="MobiDB-lite"/>
    </source>
</evidence>
<gene>
    <name evidence="3" type="ORF">C8Q71DRAFT_778945</name>
</gene>
<dbReference type="Proteomes" id="UP000814176">
    <property type="component" value="Unassembled WGS sequence"/>
</dbReference>
<feature type="compositionally biased region" description="Basic and acidic residues" evidence="2">
    <location>
        <begin position="182"/>
        <end position="193"/>
    </location>
</feature>
<evidence type="ECO:0000313" key="3">
    <source>
        <dbReference type="EMBL" id="KAH9831982.1"/>
    </source>
</evidence>
<feature type="region of interest" description="Disordered" evidence="2">
    <location>
        <begin position="149"/>
        <end position="257"/>
    </location>
</feature>
<dbReference type="EMBL" id="JADCUA010000023">
    <property type="protein sequence ID" value="KAH9831982.1"/>
    <property type="molecule type" value="Genomic_DNA"/>
</dbReference>
<feature type="coiled-coil region" evidence="1">
    <location>
        <begin position="424"/>
        <end position="465"/>
    </location>
</feature>
<proteinExistence type="predicted"/>
<evidence type="ECO:0000256" key="1">
    <source>
        <dbReference type="SAM" id="Coils"/>
    </source>
</evidence>
<organism evidence="3 4">
    <name type="scientific">Rhodofomes roseus</name>
    <dbReference type="NCBI Taxonomy" id="34475"/>
    <lineage>
        <taxon>Eukaryota</taxon>
        <taxon>Fungi</taxon>
        <taxon>Dikarya</taxon>
        <taxon>Basidiomycota</taxon>
        <taxon>Agaricomycotina</taxon>
        <taxon>Agaricomycetes</taxon>
        <taxon>Polyporales</taxon>
        <taxon>Rhodofomes</taxon>
    </lineage>
</organism>
<keyword evidence="1" id="KW-0175">Coiled coil</keyword>
<feature type="compositionally biased region" description="Polar residues" evidence="2">
    <location>
        <begin position="149"/>
        <end position="173"/>
    </location>
</feature>
<feature type="region of interest" description="Disordered" evidence="2">
    <location>
        <begin position="277"/>
        <end position="365"/>
    </location>
</feature>
<accession>A0ABQ8K4Y5</accession>
<feature type="compositionally biased region" description="Low complexity" evidence="2">
    <location>
        <begin position="306"/>
        <end position="365"/>
    </location>
</feature>
<dbReference type="RefSeq" id="XP_047775028.1">
    <property type="nucleotide sequence ID" value="XM_047924798.1"/>
</dbReference>